<dbReference type="EMBL" id="JAAYVO010000109">
    <property type="protein sequence ID" value="NLH35922.1"/>
    <property type="molecule type" value="Genomic_DNA"/>
</dbReference>
<dbReference type="AlphaFoldDB" id="A0A847J5F3"/>
<organism evidence="5 6">
    <name type="scientific">Pseudolactococcus chungangensis</name>
    <dbReference type="NCBI Taxonomy" id="451457"/>
    <lineage>
        <taxon>Bacteria</taxon>
        <taxon>Bacillati</taxon>
        <taxon>Bacillota</taxon>
        <taxon>Bacilli</taxon>
        <taxon>Lactobacillales</taxon>
        <taxon>Streptococcaceae</taxon>
        <taxon>Pseudolactococcus</taxon>
    </lineage>
</organism>
<evidence type="ECO:0000313" key="5">
    <source>
        <dbReference type="EMBL" id="NLH35922.1"/>
    </source>
</evidence>
<dbReference type="PANTHER" id="PTHR40661">
    <property type="match status" value="1"/>
</dbReference>
<evidence type="ECO:0000259" key="4">
    <source>
        <dbReference type="PROSITE" id="PS50943"/>
    </source>
</evidence>
<evidence type="ECO:0000256" key="1">
    <source>
        <dbReference type="ARBA" id="ARBA00023015"/>
    </source>
</evidence>
<dbReference type="GO" id="GO:0003677">
    <property type="term" value="F:DNA binding"/>
    <property type="evidence" value="ECO:0007669"/>
    <property type="project" value="UniProtKB-KW"/>
</dbReference>
<gene>
    <name evidence="5" type="ORF">GX453_07905</name>
</gene>
<sequence length="216" mass="24924">MEFSSIIKKLRIENNLTQQYIADELGITARTWQRYENGSSEPNIDKLLKIAKFFNISVNQLVGYKSSEEKLISLSEHLIPYQVISEQSLSAGYGNGYTDEQETYTVFWDKDVRYDYAAEIEGNSMEPKFHSGDIALIRKTHVNDYDGCVCVIDDVANQRVYIKKIHIEDTHVRLESLNKDTYENGELIYPDILLDNTENLRLIGKVIDSFKPIEIK</sequence>
<keyword evidence="2" id="KW-0238">DNA-binding</keyword>
<dbReference type="Gene3D" id="2.10.109.10">
    <property type="entry name" value="Umud Fragment, subunit A"/>
    <property type="match status" value="1"/>
</dbReference>
<dbReference type="CDD" id="cd06529">
    <property type="entry name" value="S24_LexA-like"/>
    <property type="match status" value="1"/>
</dbReference>
<comment type="caution">
    <text evidence="5">The sequence shown here is derived from an EMBL/GenBank/DDBJ whole genome shotgun (WGS) entry which is preliminary data.</text>
</comment>
<evidence type="ECO:0000256" key="2">
    <source>
        <dbReference type="ARBA" id="ARBA00023125"/>
    </source>
</evidence>
<dbReference type="InterPro" id="IPR015927">
    <property type="entry name" value="Peptidase_S24_S26A/B/C"/>
</dbReference>
<dbReference type="SUPFAM" id="SSF47413">
    <property type="entry name" value="lambda repressor-like DNA-binding domains"/>
    <property type="match status" value="1"/>
</dbReference>
<dbReference type="InterPro" id="IPR039418">
    <property type="entry name" value="LexA-like"/>
</dbReference>
<dbReference type="Gene3D" id="1.10.260.40">
    <property type="entry name" value="lambda repressor-like DNA-binding domains"/>
    <property type="match status" value="1"/>
</dbReference>
<evidence type="ECO:0000313" key="6">
    <source>
        <dbReference type="Proteomes" id="UP000559962"/>
    </source>
</evidence>
<dbReference type="CDD" id="cd00093">
    <property type="entry name" value="HTH_XRE"/>
    <property type="match status" value="1"/>
</dbReference>
<feature type="domain" description="HTH cro/C1-type" evidence="4">
    <location>
        <begin position="7"/>
        <end position="61"/>
    </location>
</feature>
<keyword evidence="3" id="KW-0804">Transcription</keyword>
<dbReference type="PANTHER" id="PTHR40661:SF1">
    <property type="entry name" value="HTH CRO_C1-TYPE DOMAIN-CONTAINING PROTEIN"/>
    <property type="match status" value="1"/>
</dbReference>
<dbReference type="InterPro" id="IPR010982">
    <property type="entry name" value="Lambda_DNA-bd_dom_sf"/>
</dbReference>
<dbReference type="Pfam" id="PF00717">
    <property type="entry name" value="Peptidase_S24"/>
    <property type="match status" value="1"/>
</dbReference>
<dbReference type="SMART" id="SM00530">
    <property type="entry name" value="HTH_XRE"/>
    <property type="match status" value="1"/>
</dbReference>
<name>A0A847J5F3_9LACT</name>
<dbReference type="SUPFAM" id="SSF51306">
    <property type="entry name" value="LexA/Signal peptidase"/>
    <property type="match status" value="1"/>
</dbReference>
<dbReference type="PROSITE" id="PS50943">
    <property type="entry name" value="HTH_CROC1"/>
    <property type="match status" value="1"/>
</dbReference>
<reference evidence="5 6" key="1">
    <citation type="journal article" date="2020" name="Biotechnol. Biofuels">
        <title>New insights from the biogas microbiome by comprehensive genome-resolved metagenomics of nearly 1600 species originating from multiple anaerobic digesters.</title>
        <authorList>
            <person name="Campanaro S."/>
            <person name="Treu L."/>
            <person name="Rodriguez-R L.M."/>
            <person name="Kovalovszki A."/>
            <person name="Ziels R.M."/>
            <person name="Maus I."/>
            <person name="Zhu X."/>
            <person name="Kougias P.G."/>
            <person name="Basile A."/>
            <person name="Luo G."/>
            <person name="Schluter A."/>
            <person name="Konstantinidis K.T."/>
            <person name="Angelidaki I."/>
        </authorList>
    </citation>
    <scope>NUCLEOTIDE SEQUENCE [LARGE SCALE GENOMIC DNA]</scope>
    <source>
        <strain evidence="5">AS27yjCOA_61</strain>
    </source>
</reference>
<evidence type="ECO:0000256" key="3">
    <source>
        <dbReference type="ARBA" id="ARBA00023163"/>
    </source>
</evidence>
<proteinExistence type="predicted"/>
<dbReference type="InterPro" id="IPR036286">
    <property type="entry name" value="LexA/Signal_pep-like_sf"/>
</dbReference>
<dbReference type="Pfam" id="PF01381">
    <property type="entry name" value="HTH_3"/>
    <property type="match status" value="1"/>
</dbReference>
<keyword evidence="1" id="KW-0805">Transcription regulation</keyword>
<dbReference type="Proteomes" id="UP000559962">
    <property type="component" value="Unassembled WGS sequence"/>
</dbReference>
<dbReference type="InterPro" id="IPR001387">
    <property type="entry name" value="Cro/C1-type_HTH"/>
</dbReference>
<protein>
    <submittedName>
        <fullName evidence="5">Helix-turn-helix transcriptional regulator</fullName>
    </submittedName>
</protein>
<accession>A0A847J5F3</accession>